<dbReference type="Pfam" id="PF10093">
    <property type="entry name" value="EarP"/>
    <property type="match status" value="1"/>
</dbReference>
<feature type="region of interest" description="Disordered" evidence="8">
    <location>
        <begin position="1"/>
        <end position="21"/>
    </location>
</feature>
<proteinExistence type="inferred from homology"/>
<sequence>MEKTSAVNPKETTRSQKPEQSGISAPFLDVTILCKVVDNFGDIGVVFRLSRSLSDFPNISLRIITDNLRAFSLLSPGINPGADEQFFNGWQIFNWNASDACLSAFTKNPPHLIIECFQCGRPEWLDHLLFNIKIPNIARIIMLDYLTAETYAETFHCLKSLTRSARVQKVNFMPGFTPKTGGLILDRQFLKSLQPDKGGACPSLPSNPLRSFACPLPPLLGDTPKTPQEPSFNILFFSYPQNHTPVINAIQTFSKNAGCPVKVLLAQGAGFDSFKSAYKSAREEKSPSEKPIFKLTELPFLPQTDWDALMCKTPLLFIRGEDSLSRACLCGVPFIWNAYPQSDDYQLVKVQALLDRMRPHFPPELFEKTEACWLTYNGAQGNLNSAITNFLLSYAELRPCFKDFSRSLLQNGDLAANLIEFMIKISSQP</sequence>
<evidence type="ECO:0000256" key="5">
    <source>
        <dbReference type="ARBA" id="ARBA00024416"/>
    </source>
</evidence>
<comment type="catalytic activity">
    <reaction evidence="7">
        <text>dTDP-beta-L-rhamnose + L-arginyl-[protein] = N(omega)-(alpha-L-rhamnosyl)-L-arginyl-[protein] + dTDP + H(+)</text>
        <dbReference type="Rhea" id="RHEA:66692"/>
        <dbReference type="Rhea" id="RHEA-COMP:10532"/>
        <dbReference type="Rhea" id="RHEA-COMP:17096"/>
        <dbReference type="ChEBI" id="CHEBI:15378"/>
        <dbReference type="ChEBI" id="CHEBI:29965"/>
        <dbReference type="ChEBI" id="CHEBI:57510"/>
        <dbReference type="ChEBI" id="CHEBI:58369"/>
        <dbReference type="ChEBI" id="CHEBI:167445"/>
    </reaction>
    <physiologicalReaction direction="left-to-right" evidence="7">
        <dbReference type="Rhea" id="RHEA:66693"/>
    </physiologicalReaction>
</comment>
<evidence type="ECO:0000256" key="3">
    <source>
        <dbReference type="ARBA" id="ARBA00024303"/>
    </source>
</evidence>
<keyword evidence="10" id="KW-1185">Reference proteome</keyword>
<protein>
    <recommendedName>
        <fullName evidence="5">Protein-arginine rhamnosyltransferase</fullName>
    </recommendedName>
    <alternativeName>
        <fullName evidence="6">EF-P arginine rhamnosyltransferase</fullName>
    </alternativeName>
</protein>
<evidence type="ECO:0000256" key="1">
    <source>
        <dbReference type="ARBA" id="ARBA00022676"/>
    </source>
</evidence>
<evidence type="ECO:0000313" key="9">
    <source>
        <dbReference type="EMBL" id="SJZ29824.1"/>
    </source>
</evidence>
<evidence type="ECO:0000313" key="10">
    <source>
        <dbReference type="Proteomes" id="UP000190423"/>
    </source>
</evidence>
<dbReference type="STRING" id="261392.SAMN02745149_00291"/>
<keyword evidence="2" id="KW-0808">Transferase</keyword>
<evidence type="ECO:0000256" key="4">
    <source>
        <dbReference type="ARBA" id="ARBA00024346"/>
    </source>
</evidence>
<accession>A0A1T4JI38</accession>
<dbReference type="Proteomes" id="UP000190423">
    <property type="component" value="Unassembled WGS sequence"/>
</dbReference>
<gene>
    <name evidence="9" type="ORF">SAMN02745149_00291</name>
</gene>
<organism evidence="9 10">
    <name type="scientific">Treponema porcinum</name>
    <dbReference type="NCBI Taxonomy" id="261392"/>
    <lineage>
        <taxon>Bacteria</taxon>
        <taxon>Pseudomonadati</taxon>
        <taxon>Spirochaetota</taxon>
        <taxon>Spirochaetia</taxon>
        <taxon>Spirochaetales</taxon>
        <taxon>Treponemataceae</taxon>
        <taxon>Treponema</taxon>
    </lineage>
</organism>
<dbReference type="GO" id="GO:0106361">
    <property type="term" value="F:protein-arginine rhamnosyltransferase activity"/>
    <property type="evidence" value="ECO:0007669"/>
    <property type="project" value="InterPro"/>
</dbReference>
<evidence type="ECO:0000256" key="8">
    <source>
        <dbReference type="SAM" id="MobiDB-lite"/>
    </source>
</evidence>
<comment type="function">
    <text evidence="3">Protein-arginine rhamnosyltransferase that catalyzes the transfer of a single rhamnose to elongation factor P (EF-P) on 'Lys-32', a modification required for EF-P-dependent rescue of polyproline stalled ribosomes.</text>
</comment>
<name>A0A1T4JI38_TREPO</name>
<dbReference type="OrthoDB" id="209085at2"/>
<dbReference type="InterPro" id="IPR016633">
    <property type="entry name" value="EarP"/>
</dbReference>
<dbReference type="AlphaFoldDB" id="A0A1T4JI38"/>
<keyword evidence="1" id="KW-0328">Glycosyltransferase</keyword>
<reference evidence="9 10" key="1">
    <citation type="submission" date="2017-02" db="EMBL/GenBank/DDBJ databases">
        <authorList>
            <person name="Peterson S.W."/>
        </authorList>
    </citation>
    <scope>NUCLEOTIDE SEQUENCE [LARGE SCALE GENOMIC DNA]</scope>
    <source>
        <strain evidence="9 10">ATCC BAA-908</strain>
    </source>
</reference>
<evidence type="ECO:0000256" key="2">
    <source>
        <dbReference type="ARBA" id="ARBA00022679"/>
    </source>
</evidence>
<evidence type="ECO:0000256" key="6">
    <source>
        <dbReference type="ARBA" id="ARBA00030025"/>
    </source>
</evidence>
<dbReference type="EMBL" id="FUWG01000002">
    <property type="protein sequence ID" value="SJZ29824.1"/>
    <property type="molecule type" value="Genomic_DNA"/>
</dbReference>
<evidence type="ECO:0000256" key="7">
    <source>
        <dbReference type="ARBA" id="ARBA00048472"/>
    </source>
</evidence>
<dbReference type="GeneID" id="78315613"/>
<comment type="similarity">
    <text evidence="4">Belongs to the glycosyltransferase 104 family.</text>
</comment>
<dbReference type="RefSeq" id="WP_159446120.1">
    <property type="nucleotide sequence ID" value="NZ_FUWG01000002.1"/>
</dbReference>